<keyword evidence="5" id="KW-1015">Disulfide bond</keyword>
<evidence type="ECO:0000256" key="3">
    <source>
        <dbReference type="ARBA" id="ARBA00022525"/>
    </source>
</evidence>
<dbReference type="PANTHER" id="PTHR33109:SF74">
    <property type="entry name" value="EPIDERMAL PATTERNING FACTOR-LIKE PROTEIN"/>
    <property type="match status" value="1"/>
</dbReference>
<dbReference type="Pfam" id="PF17181">
    <property type="entry name" value="EPF"/>
    <property type="match status" value="1"/>
</dbReference>
<feature type="region of interest" description="Disordered" evidence="7">
    <location>
        <begin position="30"/>
        <end position="73"/>
    </location>
</feature>
<feature type="signal peptide" evidence="6">
    <location>
        <begin position="1"/>
        <end position="29"/>
    </location>
</feature>
<dbReference type="PANTHER" id="PTHR33109">
    <property type="entry name" value="EPIDERMAL PATTERNING FACTOR-LIKE PROTEIN 4"/>
    <property type="match status" value="1"/>
</dbReference>
<sequence length="127" mass="13525">MCGARRQREQSRAALSLLFLVLLLNLAAAASGSSQGDRREPVRVAEGLPPPPIDGGGHVEEGQQLSRLPGSRPPCCERKCGECAPCTPVQVRAGAAERRSGDDRRPECANYEPVGWKCKCGAAVFDP</sequence>
<feature type="chain" id="PRO_5044527050" description="Epidermal patterning factor-like protein" evidence="6">
    <location>
        <begin position="30"/>
        <end position="127"/>
    </location>
</feature>
<gene>
    <name evidence="8" type="ORF">URODEC1_LOCUS47418</name>
</gene>
<evidence type="ECO:0000256" key="6">
    <source>
        <dbReference type="RuleBase" id="RU367102"/>
    </source>
</evidence>
<keyword evidence="3 6" id="KW-0964">Secreted</keyword>
<reference evidence="8 9" key="2">
    <citation type="submission" date="2024-10" db="EMBL/GenBank/DDBJ databases">
        <authorList>
            <person name="Ryan C."/>
        </authorList>
    </citation>
    <scope>NUCLEOTIDE SEQUENCE [LARGE SCALE GENOMIC DNA]</scope>
</reference>
<evidence type="ECO:0000256" key="1">
    <source>
        <dbReference type="ARBA" id="ARBA00004613"/>
    </source>
</evidence>
<evidence type="ECO:0000256" key="7">
    <source>
        <dbReference type="SAM" id="MobiDB-lite"/>
    </source>
</evidence>
<evidence type="ECO:0000256" key="4">
    <source>
        <dbReference type="ARBA" id="ARBA00022729"/>
    </source>
</evidence>
<evidence type="ECO:0000256" key="2">
    <source>
        <dbReference type="ARBA" id="ARBA00008127"/>
    </source>
</evidence>
<dbReference type="AlphaFoldDB" id="A0ABC8ZTU3"/>
<accession>A0ABC8ZTU3</accession>
<evidence type="ECO:0000256" key="5">
    <source>
        <dbReference type="ARBA" id="ARBA00023157"/>
    </source>
</evidence>
<keyword evidence="6" id="KW-0217">Developmental protein</keyword>
<proteinExistence type="inferred from homology"/>
<dbReference type="GO" id="GO:0010052">
    <property type="term" value="P:guard cell differentiation"/>
    <property type="evidence" value="ECO:0007669"/>
    <property type="project" value="UniProtKB-UniRule"/>
</dbReference>
<keyword evidence="9" id="KW-1185">Reference proteome</keyword>
<organism evidence="8 9">
    <name type="scientific">Urochloa decumbens</name>
    <dbReference type="NCBI Taxonomy" id="240449"/>
    <lineage>
        <taxon>Eukaryota</taxon>
        <taxon>Viridiplantae</taxon>
        <taxon>Streptophyta</taxon>
        <taxon>Embryophyta</taxon>
        <taxon>Tracheophyta</taxon>
        <taxon>Spermatophyta</taxon>
        <taxon>Magnoliopsida</taxon>
        <taxon>Liliopsida</taxon>
        <taxon>Poales</taxon>
        <taxon>Poaceae</taxon>
        <taxon>PACMAD clade</taxon>
        <taxon>Panicoideae</taxon>
        <taxon>Panicodae</taxon>
        <taxon>Paniceae</taxon>
        <taxon>Melinidinae</taxon>
        <taxon>Urochloa</taxon>
    </lineage>
</organism>
<dbReference type="InterPro" id="IPR039455">
    <property type="entry name" value="EPFL"/>
</dbReference>
<name>A0ABC8ZTU3_9POAL</name>
<evidence type="ECO:0000313" key="8">
    <source>
        <dbReference type="EMBL" id="CAL4965806.1"/>
    </source>
</evidence>
<protein>
    <recommendedName>
        <fullName evidence="6">Epidermal patterning factor-like protein</fullName>
    </recommendedName>
</protein>
<dbReference type="Proteomes" id="UP001497457">
    <property type="component" value="Chromosome 19rd"/>
</dbReference>
<keyword evidence="4 6" id="KW-0732">Signal</keyword>
<evidence type="ECO:0000313" key="9">
    <source>
        <dbReference type="Proteomes" id="UP001497457"/>
    </source>
</evidence>
<reference evidence="9" key="1">
    <citation type="submission" date="2024-06" db="EMBL/GenBank/DDBJ databases">
        <authorList>
            <person name="Ryan C."/>
        </authorList>
    </citation>
    <scope>NUCLEOTIDE SEQUENCE [LARGE SCALE GENOMIC DNA]</scope>
</reference>
<comment type="subcellular location">
    <subcellularLocation>
        <location evidence="1 6">Secreted</location>
    </subcellularLocation>
</comment>
<dbReference type="EMBL" id="OZ075129">
    <property type="protein sequence ID" value="CAL4965806.1"/>
    <property type="molecule type" value="Genomic_DNA"/>
</dbReference>
<comment type="similarity">
    <text evidence="2 6">Belongs to the plant cysteine rich small secretory peptide family. Epidermal patterning factor subfamily.</text>
</comment>
<comment type="function">
    <text evidence="6">Controls stomatal patterning.</text>
</comment>
<dbReference type="GO" id="GO:0005576">
    <property type="term" value="C:extracellular region"/>
    <property type="evidence" value="ECO:0007669"/>
    <property type="project" value="UniProtKB-SubCell"/>
</dbReference>